<feature type="compositionally biased region" description="Basic and acidic residues" evidence="1">
    <location>
        <begin position="20"/>
        <end position="29"/>
    </location>
</feature>
<dbReference type="Proteomes" id="UP000824469">
    <property type="component" value="Unassembled WGS sequence"/>
</dbReference>
<sequence>LEKYLGEGEDESEEGGDKEEEPKKEKEPHVFSVYDSEEEIGEEKQEFLFVRRKGTQDEEGTKDVKVDEKDVKEQGSISLTKE</sequence>
<keyword evidence="3" id="KW-1185">Reference proteome</keyword>
<evidence type="ECO:0000313" key="2">
    <source>
        <dbReference type="EMBL" id="KAH9299923.1"/>
    </source>
</evidence>
<evidence type="ECO:0000313" key="3">
    <source>
        <dbReference type="Proteomes" id="UP000824469"/>
    </source>
</evidence>
<name>A0AA38CJQ1_TAXCH</name>
<proteinExistence type="predicted"/>
<accession>A0AA38CJQ1</accession>
<comment type="caution">
    <text evidence="2">The sequence shown here is derived from an EMBL/GenBank/DDBJ whole genome shotgun (WGS) entry which is preliminary data.</text>
</comment>
<organism evidence="2 3">
    <name type="scientific">Taxus chinensis</name>
    <name type="common">Chinese yew</name>
    <name type="synonym">Taxus wallichiana var. chinensis</name>
    <dbReference type="NCBI Taxonomy" id="29808"/>
    <lineage>
        <taxon>Eukaryota</taxon>
        <taxon>Viridiplantae</taxon>
        <taxon>Streptophyta</taxon>
        <taxon>Embryophyta</taxon>
        <taxon>Tracheophyta</taxon>
        <taxon>Spermatophyta</taxon>
        <taxon>Pinopsida</taxon>
        <taxon>Pinidae</taxon>
        <taxon>Conifers II</taxon>
        <taxon>Cupressales</taxon>
        <taxon>Taxaceae</taxon>
        <taxon>Taxus</taxon>
    </lineage>
</organism>
<gene>
    <name evidence="2" type="ORF">KI387_044619</name>
</gene>
<feature type="compositionally biased region" description="Acidic residues" evidence="1">
    <location>
        <begin position="7"/>
        <end position="19"/>
    </location>
</feature>
<dbReference type="EMBL" id="JAHRHJ020000010">
    <property type="protein sequence ID" value="KAH9299923.1"/>
    <property type="molecule type" value="Genomic_DNA"/>
</dbReference>
<protein>
    <submittedName>
        <fullName evidence="2">Uncharacterized protein</fullName>
    </submittedName>
</protein>
<evidence type="ECO:0000256" key="1">
    <source>
        <dbReference type="SAM" id="MobiDB-lite"/>
    </source>
</evidence>
<feature type="region of interest" description="Disordered" evidence="1">
    <location>
        <begin position="1"/>
        <end position="31"/>
    </location>
</feature>
<reference evidence="2 3" key="1">
    <citation type="journal article" date="2021" name="Nat. Plants">
        <title>The Taxus genome provides insights into paclitaxel biosynthesis.</title>
        <authorList>
            <person name="Xiong X."/>
            <person name="Gou J."/>
            <person name="Liao Q."/>
            <person name="Li Y."/>
            <person name="Zhou Q."/>
            <person name="Bi G."/>
            <person name="Li C."/>
            <person name="Du R."/>
            <person name="Wang X."/>
            <person name="Sun T."/>
            <person name="Guo L."/>
            <person name="Liang H."/>
            <person name="Lu P."/>
            <person name="Wu Y."/>
            <person name="Zhang Z."/>
            <person name="Ro D.K."/>
            <person name="Shang Y."/>
            <person name="Huang S."/>
            <person name="Yan J."/>
        </authorList>
    </citation>
    <scope>NUCLEOTIDE SEQUENCE [LARGE SCALE GENOMIC DNA]</scope>
    <source>
        <strain evidence="2">Ta-2019</strain>
    </source>
</reference>
<feature type="compositionally biased region" description="Basic and acidic residues" evidence="1">
    <location>
        <begin position="54"/>
        <end position="73"/>
    </location>
</feature>
<dbReference type="AlphaFoldDB" id="A0AA38CJQ1"/>
<feature type="non-terminal residue" evidence="2">
    <location>
        <position position="1"/>
    </location>
</feature>
<feature type="region of interest" description="Disordered" evidence="1">
    <location>
        <begin position="51"/>
        <end position="82"/>
    </location>
</feature>